<dbReference type="eggNOG" id="COG1262">
    <property type="taxonomic scope" value="Bacteria"/>
</dbReference>
<dbReference type="Gene3D" id="3.40.50.10140">
    <property type="entry name" value="Toll/interleukin-1 receptor homology (TIR) domain"/>
    <property type="match status" value="1"/>
</dbReference>
<dbReference type="InterPro" id="IPR000157">
    <property type="entry name" value="TIR_dom"/>
</dbReference>
<comment type="caution">
    <text evidence="2">The sequence shown here is derived from an EMBL/GenBank/DDBJ whole genome shotgun (WGS) entry which is preliminary data.</text>
</comment>
<reference evidence="2 3" key="1">
    <citation type="submission" date="2013-08" db="EMBL/GenBank/DDBJ databases">
        <title>Genomic analysis of Lysobacter defluvii.</title>
        <authorList>
            <person name="Wang Q."/>
            <person name="Wang G."/>
        </authorList>
    </citation>
    <scope>NUCLEOTIDE SEQUENCE [LARGE SCALE GENOMIC DNA]</scope>
    <source>
        <strain evidence="2 3">IMMIB APB-9</strain>
    </source>
</reference>
<dbReference type="EMBL" id="AVBH01000002">
    <property type="protein sequence ID" value="KGO99846.1"/>
    <property type="molecule type" value="Genomic_DNA"/>
</dbReference>
<organism evidence="2 3">
    <name type="scientific">Lysobacter defluvii IMMIB APB-9 = DSM 18482</name>
    <dbReference type="NCBI Taxonomy" id="1385515"/>
    <lineage>
        <taxon>Bacteria</taxon>
        <taxon>Pseudomonadati</taxon>
        <taxon>Pseudomonadota</taxon>
        <taxon>Gammaproteobacteria</taxon>
        <taxon>Lysobacterales</taxon>
        <taxon>Lysobacteraceae</taxon>
        <taxon>Novilysobacter</taxon>
    </lineage>
</organism>
<sequence>MVLKVFLNHCAEDKALVTPYFNKLKALGFEPWIDKRILPGQDWDEVIQHAFNAADVYLIFMTPRSVSKRGYVQREISDALDKQRYNLPGDIGLIPILLEDCEVPVKILRSHQYIRLPEGWQELVESLELAAQQRSIAIHTGVEMDPFRMFLREEKHRWEGLPGYEVSMRYPHVESSRVPNTAVELNEFFASLRLNSLLNARKARINQEEEHFSSWAGDPDWKPANSFHVFISPNLANQFILSFSVHEDGMFAGAAHGFMWVETHNFMIIDDQLIKISFDDFLSEPHSAYTSITALVRERVAKEYAGRFDGELSSDDLIRVREALPSDGTIFRNFIITPIGVTFLYPQGELFGHAAGAFGADLSFNDLRPWLKPGGPHTFAQHASAISWDPGIDDEVHE</sequence>
<evidence type="ECO:0000259" key="1">
    <source>
        <dbReference type="Pfam" id="PF13676"/>
    </source>
</evidence>
<dbReference type="InterPro" id="IPR037126">
    <property type="entry name" value="PdaC/RsiV-like_sf"/>
</dbReference>
<name>A0A0A0MC78_9GAMM</name>
<dbReference type="Pfam" id="PF13676">
    <property type="entry name" value="TIR_2"/>
    <property type="match status" value="1"/>
</dbReference>
<dbReference type="InterPro" id="IPR035897">
    <property type="entry name" value="Toll_tir_struct_dom_sf"/>
</dbReference>
<evidence type="ECO:0000313" key="2">
    <source>
        <dbReference type="EMBL" id="KGO99846.1"/>
    </source>
</evidence>
<dbReference type="Gene3D" id="3.90.640.20">
    <property type="entry name" value="Heat-shock cognate protein, ATPase"/>
    <property type="match status" value="1"/>
</dbReference>
<feature type="domain" description="TIR" evidence="1">
    <location>
        <begin position="5"/>
        <end position="122"/>
    </location>
</feature>
<keyword evidence="3" id="KW-1185">Reference proteome</keyword>
<accession>A0A0A0MC78</accession>
<dbReference type="SUPFAM" id="SSF52200">
    <property type="entry name" value="Toll/Interleukin receptor TIR domain"/>
    <property type="match status" value="1"/>
</dbReference>
<dbReference type="Proteomes" id="UP000030003">
    <property type="component" value="Unassembled WGS sequence"/>
</dbReference>
<dbReference type="STRING" id="1385515.GCA_000423325_00326"/>
<gene>
    <name evidence="2" type="ORF">N791_09940</name>
</gene>
<dbReference type="AlphaFoldDB" id="A0A0A0MC78"/>
<evidence type="ECO:0000313" key="3">
    <source>
        <dbReference type="Proteomes" id="UP000030003"/>
    </source>
</evidence>
<proteinExistence type="predicted"/>
<protein>
    <recommendedName>
        <fullName evidence="1">TIR domain-containing protein</fullName>
    </recommendedName>
</protein>
<dbReference type="GO" id="GO:0007165">
    <property type="term" value="P:signal transduction"/>
    <property type="evidence" value="ECO:0007669"/>
    <property type="project" value="InterPro"/>
</dbReference>